<dbReference type="AlphaFoldDB" id="A0A9D2AI33"/>
<dbReference type="Proteomes" id="UP000823964">
    <property type="component" value="Unassembled WGS sequence"/>
</dbReference>
<reference evidence="1" key="1">
    <citation type="journal article" date="2021" name="PeerJ">
        <title>Extensive microbial diversity within the chicken gut microbiome revealed by metagenomics and culture.</title>
        <authorList>
            <person name="Gilroy R."/>
            <person name="Ravi A."/>
            <person name="Getino M."/>
            <person name="Pursley I."/>
            <person name="Horton D.L."/>
            <person name="Alikhan N.F."/>
            <person name="Baker D."/>
            <person name="Gharbi K."/>
            <person name="Hall N."/>
            <person name="Watson M."/>
            <person name="Adriaenssens E.M."/>
            <person name="Foster-Nyarko E."/>
            <person name="Jarju S."/>
            <person name="Secka A."/>
            <person name="Antonio M."/>
            <person name="Oren A."/>
            <person name="Chaudhuri R.R."/>
            <person name="La Ragione R."/>
            <person name="Hildebrand F."/>
            <person name="Pallen M.J."/>
        </authorList>
    </citation>
    <scope>NUCLEOTIDE SEQUENCE</scope>
    <source>
        <strain evidence="1">14975</strain>
    </source>
</reference>
<name>A0A9D2AI33_9BACT</name>
<protein>
    <submittedName>
        <fullName evidence="1">Uncharacterized protein</fullName>
    </submittedName>
</protein>
<comment type="caution">
    <text evidence="1">The sequence shown here is derived from an EMBL/GenBank/DDBJ whole genome shotgun (WGS) entry which is preliminary data.</text>
</comment>
<accession>A0A9D2AI33</accession>
<organism evidence="1 2">
    <name type="scientific">Candidatus Akkermansia intestinigallinarum</name>
    <dbReference type="NCBI Taxonomy" id="2838431"/>
    <lineage>
        <taxon>Bacteria</taxon>
        <taxon>Pseudomonadati</taxon>
        <taxon>Verrucomicrobiota</taxon>
        <taxon>Verrucomicrobiia</taxon>
        <taxon>Verrucomicrobiales</taxon>
        <taxon>Akkermansiaceae</taxon>
        <taxon>Akkermansia</taxon>
    </lineage>
</organism>
<dbReference type="EMBL" id="DXFQ01000092">
    <property type="protein sequence ID" value="HIX20003.1"/>
    <property type="molecule type" value="Genomic_DNA"/>
</dbReference>
<evidence type="ECO:0000313" key="2">
    <source>
        <dbReference type="Proteomes" id="UP000823964"/>
    </source>
</evidence>
<proteinExistence type="predicted"/>
<evidence type="ECO:0000313" key="1">
    <source>
        <dbReference type="EMBL" id="HIX20003.1"/>
    </source>
</evidence>
<reference evidence="1" key="2">
    <citation type="submission" date="2021-04" db="EMBL/GenBank/DDBJ databases">
        <authorList>
            <person name="Gilroy R."/>
        </authorList>
    </citation>
    <scope>NUCLEOTIDE SEQUENCE</scope>
    <source>
        <strain evidence="1">14975</strain>
    </source>
</reference>
<sequence>MSSEEVCYPNGQAARAGDMIWMGGRVRKVIEVVSAARAPLFGDVDGGILVSRHIGPFDAGGLLYVSRHDLEQEWVSPLAEADRDEIEGLYKALGGIMHQEIWGNPRYAYHPVLLVETADGGEEEVWYLFLQPSQDVRRTSDTEVCYAYHTKSKRFEQVPHSRRYDMIRGLVEARGGGCESDEGAAPLRG</sequence>
<gene>
    <name evidence="1" type="ORF">H9862_05295</name>
</gene>